<dbReference type="GO" id="GO:0016042">
    <property type="term" value="P:lipid catabolic process"/>
    <property type="evidence" value="ECO:0007669"/>
    <property type="project" value="UniProtKB-UniRule"/>
</dbReference>
<accession>A0A2M9FX02</accession>
<reference evidence="6 7" key="1">
    <citation type="submission" date="2017-11" db="EMBL/GenBank/DDBJ databases">
        <title>Draft genome sequence of Rhizobiales bacterium SY3-13.</title>
        <authorList>
            <person name="Sun C."/>
        </authorList>
    </citation>
    <scope>NUCLEOTIDE SEQUENCE [LARGE SCALE GENOMIC DNA]</scope>
    <source>
        <strain evidence="6 7">SY3-13</strain>
    </source>
</reference>
<keyword evidence="3 4" id="KW-0443">Lipid metabolism</keyword>
<proteinExistence type="predicted"/>
<evidence type="ECO:0000256" key="1">
    <source>
        <dbReference type="ARBA" id="ARBA00022801"/>
    </source>
</evidence>
<keyword evidence="1 4" id="KW-0378">Hydrolase</keyword>
<evidence type="ECO:0000259" key="5">
    <source>
        <dbReference type="PROSITE" id="PS51635"/>
    </source>
</evidence>
<evidence type="ECO:0000256" key="2">
    <source>
        <dbReference type="ARBA" id="ARBA00022963"/>
    </source>
</evidence>
<evidence type="ECO:0000313" key="6">
    <source>
        <dbReference type="EMBL" id="PJK27991.1"/>
    </source>
</evidence>
<dbReference type="Pfam" id="PF01734">
    <property type="entry name" value="Patatin"/>
    <property type="match status" value="1"/>
</dbReference>
<dbReference type="GO" id="GO:0016787">
    <property type="term" value="F:hydrolase activity"/>
    <property type="evidence" value="ECO:0007669"/>
    <property type="project" value="UniProtKB-UniRule"/>
</dbReference>
<dbReference type="PROSITE" id="PS51635">
    <property type="entry name" value="PNPLA"/>
    <property type="match status" value="1"/>
</dbReference>
<feature type="short sequence motif" description="GXSXG" evidence="4">
    <location>
        <begin position="45"/>
        <end position="49"/>
    </location>
</feature>
<feature type="active site" description="Nucleophile" evidence="4">
    <location>
        <position position="47"/>
    </location>
</feature>
<dbReference type="PANTHER" id="PTHR14226:SF57">
    <property type="entry name" value="BLR7027 PROTEIN"/>
    <property type="match status" value="1"/>
</dbReference>
<dbReference type="InterPro" id="IPR050301">
    <property type="entry name" value="NTE"/>
</dbReference>
<gene>
    <name evidence="6" type="ORF">CVT23_19470</name>
</gene>
<dbReference type="InterPro" id="IPR002641">
    <property type="entry name" value="PNPLA_dom"/>
</dbReference>
<feature type="short sequence motif" description="GXGXXG" evidence="4">
    <location>
        <begin position="14"/>
        <end position="19"/>
    </location>
</feature>
<keyword evidence="2 4" id="KW-0442">Lipid degradation</keyword>
<comment type="caution">
    <text evidence="6">The sequence shown here is derived from an EMBL/GenBank/DDBJ whole genome shotgun (WGS) entry which is preliminary data.</text>
</comment>
<feature type="active site" description="Proton acceptor" evidence="4">
    <location>
        <position position="209"/>
    </location>
</feature>
<keyword evidence="7" id="KW-1185">Reference proteome</keyword>
<dbReference type="PANTHER" id="PTHR14226">
    <property type="entry name" value="NEUROPATHY TARGET ESTERASE/SWISS CHEESE D.MELANOGASTER"/>
    <property type="match status" value="1"/>
</dbReference>
<dbReference type="InterPro" id="IPR016035">
    <property type="entry name" value="Acyl_Trfase/lysoPLipase"/>
</dbReference>
<comment type="caution">
    <text evidence="4">Lacks conserved residue(s) required for the propagation of feature annotation.</text>
</comment>
<evidence type="ECO:0000256" key="4">
    <source>
        <dbReference type="PROSITE-ProRule" id="PRU01161"/>
    </source>
</evidence>
<evidence type="ECO:0000256" key="3">
    <source>
        <dbReference type="ARBA" id="ARBA00023098"/>
    </source>
</evidence>
<dbReference type="SUPFAM" id="SSF52151">
    <property type="entry name" value="FabD/lysophospholipase-like"/>
    <property type="match status" value="1"/>
</dbReference>
<dbReference type="Gene3D" id="3.40.1090.10">
    <property type="entry name" value="Cytosolic phospholipase A2 catalytic domain"/>
    <property type="match status" value="1"/>
</dbReference>
<dbReference type="Proteomes" id="UP000229498">
    <property type="component" value="Unassembled WGS sequence"/>
</dbReference>
<sequence>MEPDRICTGLVLPGGGARGAYQAGALQAIAELAPAGRNPFPVIAGSSVGAINAAALACRAQDFRAGAQDLAEMWGRLEVADVYRTDFGDIMRRGLHWAVALFFGGLGFANPRSLLNNEPLEDFLAREIRMSDIGPAIDAGALRALAISVSSYSRTRAITFFQSCEGPENWERARRDGFRAELDVAHLVASSALPFIFPARQIGDEYYLDGSLRLTAPLSPAIRLGANRILVIGTRHEAPDSPSERPDYPSLGQLSGYLLDVLFMDNLNADIERLERVNATLALLPEERRSETRLEYIAVQAIRPSRDIRRMAAAHFGKLPFNIRMLLRGLGMGGADGQLPSYLMFVPAFTRELIELGYGDAMAQRDELARFLGFDDGG</sequence>
<dbReference type="EMBL" id="PHIG01000052">
    <property type="protein sequence ID" value="PJK27991.1"/>
    <property type="molecule type" value="Genomic_DNA"/>
</dbReference>
<dbReference type="AlphaFoldDB" id="A0A2M9FX02"/>
<organism evidence="6 7">
    <name type="scientific">Minwuia thermotolerans</name>
    <dbReference type="NCBI Taxonomy" id="2056226"/>
    <lineage>
        <taxon>Bacteria</taxon>
        <taxon>Pseudomonadati</taxon>
        <taxon>Pseudomonadota</taxon>
        <taxon>Alphaproteobacteria</taxon>
        <taxon>Minwuiales</taxon>
        <taxon>Minwuiaceae</taxon>
        <taxon>Minwuia</taxon>
    </lineage>
</organism>
<dbReference type="OrthoDB" id="9807112at2"/>
<evidence type="ECO:0000313" key="7">
    <source>
        <dbReference type="Proteomes" id="UP000229498"/>
    </source>
</evidence>
<feature type="domain" description="PNPLA" evidence="5">
    <location>
        <begin position="10"/>
        <end position="222"/>
    </location>
</feature>
<name>A0A2M9FX02_9PROT</name>
<protein>
    <submittedName>
        <fullName evidence="6">Patatin</fullName>
    </submittedName>
</protein>